<dbReference type="InterPro" id="IPR054608">
    <property type="entry name" value="SYY-like_C"/>
</dbReference>
<organism evidence="2">
    <name type="scientific">marine metagenome</name>
    <dbReference type="NCBI Taxonomy" id="408172"/>
    <lineage>
        <taxon>unclassified sequences</taxon>
        <taxon>metagenomes</taxon>
        <taxon>ecological metagenomes</taxon>
    </lineage>
</organism>
<proteinExistence type="predicted"/>
<feature type="domain" description="Tyrosine--tRNA ligase SYY-like C-terminal" evidence="1">
    <location>
        <begin position="4"/>
        <end position="65"/>
    </location>
</feature>
<dbReference type="InterPro" id="IPR036986">
    <property type="entry name" value="S4_RNA-bd_sf"/>
</dbReference>
<dbReference type="PROSITE" id="PS50889">
    <property type="entry name" value="S4"/>
    <property type="match status" value="1"/>
</dbReference>
<dbReference type="SUPFAM" id="SSF55174">
    <property type="entry name" value="Alpha-L RNA-binding motif"/>
    <property type="match status" value="1"/>
</dbReference>
<dbReference type="CDD" id="cd00165">
    <property type="entry name" value="S4"/>
    <property type="match status" value="1"/>
</dbReference>
<dbReference type="EMBL" id="UINC01191079">
    <property type="protein sequence ID" value="SVE05537.1"/>
    <property type="molecule type" value="Genomic_DNA"/>
</dbReference>
<dbReference type="AlphaFoldDB" id="A0A383ACJ3"/>
<name>A0A383ACJ3_9ZZZZ</name>
<accession>A0A383ACJ3</accession>
<dbReference type="Pfam" id="PF22421">
    <property type="entry name" value="SYY_C-terminal"/>
    <property type="match status" value="1"/>
</dbReference>
<protein>
    <recommendedName>
        <fullName evidence="1">Tyrosine--tRNA ligase SYY-like C-terminal domain-containing protein</fullName>
    </recommendedName>
</protein>
<gene>
    <name evidence="2" type="ORF">METZ01_LOCUS458391</name>
</gene>
<dbReference type="Gene3D" id="3.10.290.10">
    <property type="entry name" value="RNA-binding S4 domain"/>
    <property type="match status" value="1"/>
</dbReference>
<evidence type="ECO:0000313" key="2">
    <source>
        <dbReference type="EMBL" id="SVE05537.1"/>
    </source>
</evidence>
<reference evidence="2" key="1">
    <citation type="submission" date="2018-05" db="EMBL/GenBank/DDBJ databases">
        <authorList>
            <person name="Lanie J.A."/>
            <person name="Ng W.-L."/>
            <person name="Kazmierczak K.M."/>
            <person name="Andrzejewski T.M."/>
            <person name="Davidsen T.M."/>
            <person name="Wayne K.J."/>
            <person name="Tettelin H."/>
            <person name="Glass J.I."/>
            <person name="Rusch D."/>
            <person name="Podicherti R."/>
            <person name="Tsui H.-C.T."/>
            <person name="Winkler M.E."/>
        </authorList>
    </citation>
    <scope>NUCLEOTIDE SEQUENCE</scope>
</reference>
<dbReference type="GO" id="GO:0003723">
    <property type="term" value="F:RNA binding"/>
    <property type="evidence" value="ECO:0007669"/>
    <property type="project" value="InterPro"/>
</dbReference>
<evidence type="ECO:0000259" key="1">
    <source>
        <dbReference type="Pfam" id="PF22421"/>
    </source>
</evidence>
<sequence>MGGQESLVDALVASGLCGSRGDARRTIAGGGVSVNGERQSGEVSALPAGALVDGRFVLLQRGKRIRHLLVVE</sequence>